<evidence type="ECO:0000313" key="4">
    <source>
        <dbReference type="EMBL" id="SIR65563.1"/>
    </source>
</evidence>
<evidence type="ECO:0000256" key="3">
    <source>
        <dbReference type="SAM" id="Phobius"/>
    </source>
</evidence>
<dbReference type="OrthoDB" id="268168at2157"/>
<dbReference type="EMBL" id="FTNR01000001">
    <property type="protein sequence ID" value="SIR65563.1"/>
    <property type="molecule type" value="Genomic_DNA"/>
</dbReference>
<dbReference type="InterPro" id="IPR004329">
    <property type="entry name" value="CcmE"/>
</dbReference>
<dbReference type="GO" id="GO:0017004">
    <property type="term" value="P:cytochrome complex assembly"/>
    <property type="evidence" value="ECO:0007669"/>
    <property type="project" value="InterPro"/>
</dbReference>
<comment type="subcellular location">
    <subcellularLocation>
        <location evidence="1">Membrane</location>
    </subcellularLocation>
</comment>
<keyword evidence="5" id="KW-1185">Reference proteome</keyword>
<proteinExistence type="predicted"/>
<protein>
    <submittedName>
        <fullName evidence="4">Cytochrome c-type biogenesis protein CcmE</fullName>
    </submittedName>
</protein>
<dbReference type="Proteomes" id="UP000185936">
    <property type="component" value="Unassembled WGS sequence"/>
</dbReference>
<dbReference type="GO" id="GO:0017003">
    <property type="term" value="P:protein-heme linkage"/>
    <property type="evidence" value="ECO:0007669"/>
    <property type="project" value="InterPro"/>
</dbReference>
<sequence length="166" mass="18192">MCESSRPLILYWVVDTSAGSVATIIDKHKRFNYTYSRYCDVKRRNKLLFVGVGILLLLGALGVTVMNASAEFVTPTAVDDGDYEGEWVNLEGQATDIEQTGEKITFAISDNNTSVDVVYEGTMPETMAENRIVVAKGAVEDGTLQATELSVRAHNDEDGDPPEEHT</sequence>
<dbReference type="SUPFAM" id="SSF82093">
    <property type="entry name" value="Heme chaperone CcmE"/>
    <property type="match status" value="1"/>
</dbReference>
<dbReference type="STRING" id="308853.SAMN05421752_101499"/>
<gene>
    <name evidence="4" type="ORF">SAMN05421752_101499</name>
</gene>
<organism evidence="4 5">
    <name type="scientific">Natronorubrum thiooxidans</name>
    <dbReference type="NCBI Taxonomy" id="308853"/>
    <lineage>
        <taxon>Archaea</taxon>
        <taxon>Methanobacteriati</taxon>
        <taxon>Methanobacteriota</taxon>
        <taxon>Stenosarchaea group</taxon>
        <taxon>Halobacteria</taxon>
        <taxon>Halobacteriales</taxon>
        <taxon>Natrialbaceae</taxon>
        <taxon>Natronorubrum</taxon>
    </lineage>
</organism>
<name>A0A1N7CPR7_9EURY</name>
<feature type="transmembrane region" description="Helical" evidence="3">
    <location>
        <begin position="47"/>
        <end position="66"/>
    </location>
</feature>
<dbReference type="GO" id="GO:0005886">
    <property type="term" value="C:plasma membrane"/>
    <property type="evidence" value="ECO:0007669"/>
    <property type="project" value="InterPro"/>
</dbReference>
<keyword evidence="2 3" id="KW-0472">Membrane</keyword>
<dbReference type="Pfam" id="PF03100">
    <property type="entry name" value="CcmE"/>
    <property type="match status" value="1"/>
</dbReference>
<dbReference type="AlphaFoldDB" id="A0A1N7CPR7"/>
<dbReference type="Gene3D" id="2.40.50.140">
    <property type="entry name" value="Nucleic acid-binding proteins"/>
    <property type="match status" value="1"/>
</dbReference>
<evidence type="ECO:0000256" key="1">
    <source>
        <dbReference type="ARBA" id="ARBA00004370"/>
    </source>
</evidence>
<dbReference type="GO" id="GO:0020037">
    <property type="term" value="F:heme binding"/>
    <property type="evidence" value="ECO:0007669"/>
    <property type="project" value="InterPro"/>
</dbReference>
<evidence type="ECO:0000256" key="2">
    <source>
        <dbReference type="ARBA" id="ARBA00023136"/>
    </source>
</evidence>
<keyword evidence="3" id="KW-1133">Transmembrane helix</keyword>
<reference evidence="5" key="1">
    <citation type="submission" date="2017-01" db="EMBL/GenBank/DDBJ databases">
        <authorList>
            <person name="Varghese N."/>
            <person name="Submissions S."/>
        </authorList>
    </citation>
    <scope>NUCLEOTIDE SEQUENCE [LARGE SCALE GENOMIC DNA]</scope>
    <source>
        <strain evidence="5">type strain: HArc-</strain>
    </source>
</reference>
<keyword evidence="3" id="KW-0812">Transmembrane</keyword>
<dbReference type="InterPro" id="IPR036127">
    <property type="entry name" value="CcmE-like_sf"/>
</dbReference>
<accession>A0A1N7CPR7</accession>
<dbReference type="InterPro" id="IPR012340">
    <property type="entry name" value="NA-bd_OB-fold"/>
</dbReference>
<evidence type="ECO:0000313" key="5">
    <source>
        <dbReference type="Proteomes" id="UP000185936"/>
    </source>
</evidence>